<dbReference type="EMBL" id="QKRW01000020">
    <property type="protein sequence ID" value="RAL63297.1"/>
    <property type="molecule type" value="Genomic_DNA"/>
</dbReference>
<dbReference type="Proteomes" id="UP000249056">
    <property type="component" value="Unassembled WGS sequence"/>
</dbReference>
<dbReference type="PANTHER" id="PTHR38643:SF1">
    <property type="entry name" value="PURINE NUCLEOSIDE PERMEASE C285.05-RELATED"/>
    <property type="match status" value="1"/>
</dbReference>
<dbReference type="GO" id="GO:0055085">
    <property type="term" value="P:transmembrane transport"/>
    <property type="evidence" value="ECO:0007669"/>
    <property type="project" value="InterPro"/>
</dbReference>
<sequence length="412" mass="43690">MRTTALLSLLAGAGSVASAASTKPFGLPKPNLSKNDIHYTAQANAVVKPKVFIISMFSPEADIWYENSYTAGSIGNLLAKNITVPGFSPLFPQAHCLADGSVCQLTTGESEINAASTITALTLSPAFDLTSTYFLIGGIGGVNPKHGTLGDVAFSKYAIQVALQYEFDAREKPDNFTTGYFPQGSYAPDQYPGSIYGTEASLNDSATSIAYRAKYASNSSTAGSNVYQAATMLPPSSRVIPPPRMYTTPAPSLGEAFENTTALFTNGSGVYCITAQEDNATLSALLRAALFKIVDFSRIIIMRTASDFDRPYPGASAEYNLLYSNQGGFEIAVENIYLAGTEVIKGVLGGWNTTFAAGVNATNYIGDIFGSLGGEPDFGPGSEFGGEPVAPNGEVIHIKRDGERRGRSRRER</sequence>
<feature type="signal peptide" evidence="2">
    <location>
        <begin position="1"/>
        <end position="19"/>
    </location>
</feature>
<evidence type="ECO:0000256" key="1">
    <source>
        <dbReference type="SAM" id="MobiDB-lite"/>
    </source>
</evidence>
<protein>
    <recommendedName>
        <fullName evidence="5">Purine nucleoside permease</fullName>
    </recommendedName>
</protein>
<organism evidence="3 4">
    <name type="scientific">Monilinia fructigena</name>
    <dbReference type="NCBI Taxonomy" id="38457"/>
    <lineage>
        <taxon>Eukaryota</taxon>
        <taxon>Fungi</taxon>
        <taxon>Dikarya</taxon>
        <taxon>Ascomycota</taxon>
        <taxon>Pezizomycotina</taxon>
        <taxon>Leotiomycetes</taxon>
        <taxon>Helotiales</taxon>
        <taxon>Sclerotiniaceae</taxon>
        <taxon>Monilinia</taxon>
    </lineage>
</organism>
<dbReference type="InterPro" id="IPR009486">
    <property type="entry name" value="Pur_nuclsid_perm"/>
</dbReference>
<comment type="caution">
    <text evidence="3">The sequence shown here is derived from an EMBL/GenBank/DDBJ whole genome shotgun (WGS) entry which is preliminary data.</text>
</comment>
<feature type="region of interest" description="Disordered" evidence="1">
    <location>
        <begin position="379"/>
        <end position="412"/>
    </location>
</feature>
<dbReference type="GO" id="GO:0005783">
    <property type="term" value="C:endoplasmic reticulum"/>
    <property type="evidence" value="ECO:0007669"/>
    <property type="project" value="TreeGrafter"/>
</dbReference>
<proteinExistence type="predicted"/>
<dbReference type="OrthoDB" id="2331083at2759"/>
<keyword evidence="4" id="KW-1185">Reference proteome</keyword>
<gene>
    <name evidence="3" type="ORF">DID88_004373</name>
</gene>
<dbReference type="Pfam" id="PF06516">
    <property type="entry name" value="NUP"/>
    <property type="match status" value="1"/>
</dbReference>
<reference evidence="3 4" key="1">
    <citation type="submission" date="2018-06" db="EMBL/GenBank/DDBJ databases">
        <title>Genome Sequence of the Brown Rot Fungal Pathogen Monilinia fructigena.</title>
        <authorList>
            <person name="Landi L."/>
            <person name="De Miccolis Angelini R.M."/>
            <person name="Pollastro S."/>
            <person name="Abate D."/>
            <person name="Faretra F."/>
            <person name="Romanazzi G."/>
        </authorList>
    </citation>
    <scope>NUCLEOTIDE SEQUENCE [LARGE SCALE GENOMIC DNA]</scope>
    <source>
        <strain evidence="3 4">Mfrg269</strain>
    </source>
</reference>
<name>A0A395ISK3_9HELO</name>
<accession>A0A395ISK3</accession>
<evidence type="ECO:0000313" key="3">
    <source>
        <dbReference type="EMBL" id="RAL63297.1"/>
    </source>
</evidence>
<evidence type="ECO:0000256" key="2">
    <source>
        <dbReference type="SAM" id="SignalP"/>
    </source>
</evidence>
<dbReference type="AlphaFoldDB" id="A0A395ISK3"/>
<feature type="chain" id="PRO_5017358237" description="Purine nucleoside permease" evidence="2">
    <location>
        <begin position="20"/>
        <end position="412"/>
    </location>
</feature>
<keyword evidence="2" id="KW-0732">Signal</keyword>
<evidence type="ECO:0008006" key="5">
    <source>
        <dbReference type="Google" id="ProtNLM"/>
    </source>
</evidence>
<dbReference type="PANTHER" id="PTHR38643">
    <property type="entry name" value="PURINE NUCLEOSIDE PERMEASE C285.05-RELATED"/>
    <property type="match status" value="1"/>
</dbReference>
<evidence type="ECO:0000313" key="4">
    <source>
        <dbReference type="Proteomes" id="UP000249056"/>
    </source>
</evidence>
<feature type="compositionally biased region" description="Basic and acidic residues" evidence="1">
    <location>
        <begin position="396"/>
        <end position="405"/>
    </location>
</feature>